<name>E6S9X1_INTC7</name>
<dbReference type="Pfam" id="PF08241">
    <property type="entry name" value="Methyltransf_11"/>
    <property type="match status" value="1"/>
</dbReference>
<dbReference type="GO" id="GO:0008757">
    <property type="term" value="F:S-adenosylmethionine-dependent methyltransferase activity"/>
    <property type="evidence" value="ECO:0007669"/>
    <property type="project" value="InterPro"/>
</dbReference>
<dbReference type="InterPro" id="IPR013216">
    <property type="entry name" value="Methyltransf_11"/>
</dbReference>
<reference evidence="2 3" key="1">
    <citation type="journal article" date="2010" name="Stand. Genomic Sci.">
        <title>Complete genome sequence of Intrasporangium calvum type strain (7 KIP).</title>
        <authorList>
            <person name="Del Rio T.G."/>
            <person name="Chertkov O."/>
            <person name="Yasawong M."/>
            <person name="Lucas S."/>
            <person name="Deshpande S."/>
            <person name="Cheng J.F."/>
            <person name="Detter C."/>
            <person name="Tapia R."/>
            <person name="Han C."/>
            <person name="Goodwin L."/>
            <person name="Pitluck S."/>
            <person name="Liolios K."/>
            <person name="Ivanova N."/>
            <person name="Mavromatis K."/>
            <person name="Pati A."/>
            <person name="Chen A."/>
            <person name="Palaniappan K."/>
            <person name="Land M."/>
            <person name="Hauser L."/>
            <person name="Chang Y.J."/>
            <person name="Jeffries C.D."/>
            <person name="Rohde M."/>
            <person name="Pukall R."/>
            <person name="Sikorski J."/>
            <person name="Goker M."/>
            <person name="Woyke T."/>
            <person name="Bristow J."/>
            <person name="Eisen J.A."/>
            <person name="Markowitz V."/>
            <person name="Hugenholtz P."/>
            <person name="Kyrpides N.C."/>
            <person name="Klenk H.P."/>
            <person name="Lapidus A."/>
        </authorList>
    </citation>
    <scope>NUCLEOTIDE SEQUENCE [LARGE SCALE GENOMIC DNA]</scope>
    <source>
        <strain evidence="3">ATCC 23552 / DSM 43043 / JCM 3097 / NBRC 12989 / 7 KIP</strain>
    </source>
</reference>
<dbReference type="eggNOG" id="COG2226">
    <property type="taxonomic scope" value="Bacteria"/>
</dbReference>
<dbReference type="SUPFAM" id="SSF53335">
    <property type="entry name" value="S-adenosyl-L-methionine-dependent methyltransferases"/>
    <property type="match status" value="1"/>
</dbReference>
<sequence length="229" mass="25595">MSDIIPSPNIWDTPDVYETENRGVDRAGVIETAMRAVQDWAGRDVVDIGCGTGYHLPMFAQTARSVLGVEPHPPLAALAAQRVSAIPHCSVREEGAAAIGVADASFDVAHARWAYFFGPGCEPGLAELDRVMRPGGAAFVIDNDASRSTFGSWFRRALPAYDPRAVERFWSRQGWSRERLDIRWEFDTRDEFEAVLRIEFAPDHADLILAEQPDATGVDYAVNLWWRRY</sequence>
<evidence type="ECO:0000259" key="1">
    <source>
        <dbReference type="Pfam" id="PF08241"/>
    </source>
</evidence>
<protein>
    <submittedName>
        <fullName evidence="2">Methyltransferase type 11</fullName>
    </submittedName>
</protein>
<dbReference type="OrthoDB" id="9797252at2"/>
<dbReference type="InterPro" id="IPR029063">
    <property type="entry name" value="SAM-dependent_MTases_sf"/>
</dbReference>
<dbReference type="PANTHER" id="PTHR42912">
    <property type="entry name" value="METHYLTRANSFERASE"/>
    <property type="match status" value="1"/>
</dbReference>
<dbReference type="AlphaFoldDB" id="E6S9X1"/>
<accession>E6S9X1</accession>
<keyword evidence="3" id="KW-1185">Reference proteome</keyword>
<dbReference type="STRING" id="710696.Intca_0616"/>
<dbReference type="EMBL" id="CP002343">
    <property type="protein sequence ID" value="ADU47161.1"/>
    <property type="molecule type" value="Genomic_DNA"/>
</dbReference>
<keyword evidence="2" id="KW-0489">Methyltransferase</keyword>
<proteinExistence type="predicted"/>
<dbReference type="Gene3D" id="3.40.50.150">
    <property type="entry name" value="Vaccinia Virus protein VP39"/>
    <property type="match status" value="1"/>
</dbReference>
<dbReference type="HOGENOM" id="CLU_1141927_0_0_11"/>
<keyword evidence="2" id="KW-0808">Transferase</keyword>
<evidence type="ECO:0000313" key="2">
    <source>
        <dbReference type="EMBL" id="ADU47161.1"/>
    </source>
</evidence>
<dbReference type="GO" id="GO:0032259">
    <property type="term" value="P:methylation"/>
    <property type="evidence" value="ECO:0007669"/>
    <property type="project" value="UniProtKB-KW"/>
</dbReference>
<feature type="domain" description="Methyltransferase type 11" evidence="1">
    <location>
        <begin position="46"/>
        <end position="139"/>
    </location>
</feature>
<dbReference type="InterPro" id="IPR050508">
    <property type="entry name" value="Methyltransf_Superfamily"/>
</dbReference>
<dbReference type="CDD" id="cd02440">
    <property type="entry name" value="AdoMet_MTases"/>
    <property type="match status" value="1"/>
</dbReference>
<dbReference type="KEGG" id="ica:Intca_0616"/>
<evidence type="ECO:0000313" key="3">
    <source>
        <dbReference type="Proteomes" id="UP000008914"/>
    </source>
</evidence>
<gene>
    <name evidence="2" type="ordered locus">Intca_0616</name>
</gene>
<dbReference type="RefSeq" id="WP_013491482.1">
    <property type="nucleotide sequence ID" value="NC_014830.1"/>
</dbReference>
<dbReference type="Proteomes" id="UP000008914">
    <property type="component" value="Chromosome"/>
</dbReference>
<organism evidence="2 3">
    <name type="scientific">Intrasporangium calvum (strain ATCC 23552 / DSM 43043 / JCM 3097 / NBRC 12989 / NCIMB 10167 / NRRL B-3866 / 7 KIP)</name>
    <dbReference type="NCBI Taxonomy" id="710696"/>
    <lineage>
        <taxon>Bacteria</taxon>
        <taxon>Bacillati</taxon>
        <taxon>Actinomycetota</taxon>
        <taxon>Actinomycetes</taxon>
        <taxon>Micrococcales</taxon>
        <taxon>Intrasporangiaceae</taxon>
        <taxon>Intrasporangium</taxon>
    </lineage>
</organism>